<dbReference type="Proteomes" id="UP001153069">
    <property type="component" value="Unassembled WGS sequence"/>
</dbReference>
<keyword evidence="5" id="KW-0677">Repeat</keyword>
<evidence type="ECO:0000256" key="5">
    <source>
        <dbReference type="ARBA" id="ARBA00022737"/>
    </source>
</evidence>
<evidence type="ECO:0000256" key="4">
    <source>
        <dbReference type="ARBA" id="ARBA00022692"/>
    </source>
</evidence>
<dbReference type="GO" id="GO:0005315">
    <property type="term" value="F:phosphate transmembrane transporter activity"/>
    <property type="evidence" value="ECO:0007669"/>
    <property type="project" value="InterPro"/>
</dbReference>
<evidence type="ECO:0000256" key="10">
    <source>
        <dbReference type="PROSITE-ProRule" id="PRU00282"/>
    </source>
</evidence>
<evidence type="ECO:0000313" key="15">
    <source>
        <dbReference type="Proteomes" id="UP001153069"/>
    </source>
</evidence>
<evidence type="ECO:0000313" key="14">
    <source>
        <dbReference type="EMBL" id="CAB9511550.1"/>
    </source>
</evidence>
<evidence type="ECO:0000256" key="13">
    <source>
        <dbReference type="SAM" id="SignalP"/>
    </source>
</evidence>
<keyword evidence="7 12" id="KW-1133">Transmembrane helix</keyword>
<dbReference type="GO" id="GO:1990547">
    <property type="term" value="P:mitochondrial phosphate ion transmembrane transport"/>
    <property type="evidence" value="ECO:0007669"/>
    <property type="project" value="InterPro"/>
</dbReference>
<feature type="chain" id="PRO_5040322828" evidence="13">
    <location>
        <begin position="23"/>
        <end position="332"/>
    </location>
</feature>
<name>A0A9N8E3L3_9STRA</name>
<organism evidence="14 15">
    <name type="scientific">Seminavis robusta</name>
    <dbReference type="NCBI Taxonomy" id="568900"/>
    <lineage>
        <taxon>Eukaryota</taxon>
        <taxon>Sar</taxon>
        <taxon>Stramenopiles</taxon>
        <taxon>Ochrophyta</taxon>
        <taxon>Bacillariophyta</taxon>
        <taxon>Bacillariophyceae</taxon>
        <taxon>Bacillariophycidae</taxon>
        <taxon>Naviculales</taxon>
        <taxon>Naviculaceae</taxon>
        <taxon>Seminavis</taxon>
    </lineage>
</organism>
<feature type="repeat" description="Solcar" evidence="10">
    <location>
        <begin position="133"/>
        <end position="218"/>
    </location>
</feature>
<proteinExistence type="inferred from homology"/>
<feature type="transmembrane region" description="Helical" evidence="12">
    <location>
        <begin position="135"/>
        <end position="154"/>
    </location>
</feature>
<keyword evidence="4 10" id="KW-0812">Transmembrane</keyword>
<protein>
    <submittedName>
        <fullName evidence="14">Substrate carrier family protein N</fullName>
    </submittedName>
</protein>
<keyword evidence="13" id="KW-0732">Signal</keyword>
<comment type="caution">
    <text evidence="14">The sequence shown here is derived from an EMBL/GenBank/DDBJ whole genome shotgun (WGS) entry which is preliminary data.</text>
</comment>
<keyword evidence="6" id="KW-0999">Mitochondrion inner membrane</keyword>
<comment type="similarity">
    <text evidence="2 11">Belongs to the mitochondrial carrier (TC 2.A.29) family.</text>
</comment>
<gene>
    <name evidence="14" type="ORF">SEMRO_490_G153490.1</name>
</gene>
<evidence type="ECO:0000256" key="7">
    <source>
        <dbReference type="ARBA" id="ARBA00022989"/>
    </source>
</evidence>
<keyword evidence="9 10" id="KW-0472">Membrane</keyword>
<dbReference type="PROSITE" id="PS50920">
    <property type="entry name" value="SOLCAR"/>
    <property type="match status" value="3"/>
</dbReference>
<feature type="repeat" description="Solcar" evidence="10">
    <location>
        <begin position="35"/>
        <end position="120"/>
    </location>
</feature>
<feature type="transmembrane region" description="Helical" evidence="12">
    <location>
        <begin position="239"/>
        <end position="256"/>
    </location>
</feature>
<keyword evidence="15" id="KW-1185">Reference proteome</keyword>
<dbReference type="EMBL" id="CAICTM010000489">
    <property type="protein sequence ID" value="CAB9511550.1"/>
    <property type="molecule type" value="Genomic_DNA"/>
</dbReference>
<dbReference type="Pfam" id="PF00153">
    <property type="entry name" value="Mito_carr"/>
    <property type="match status" value="3"/>
</dbReference>
<evidence type="ECO:0000256" key="9">
    <source>
        <dbReference type="ARBA" id="ARBA00023136"/>
    </source>
</evidence>
<feature type="repeat" description="Solcar" evidence="10">
    <location>
        <begin position="237"/>
        <end position="323"/>
    </location>
</feature>
<dbReference type="InterPro" id="IPR018108">
    <property type="entry name" value="MCP_transmembrane"/>
</dbReference>
<dbReference type="Gene3D" id="1.50.40.10">
    <property type="entry name" value="Mitochondrial carrier domain"/>
    <property type="match status" value="1"/>
</dbReference>
<dbReference type="PANTHER" id="PTHR45671:SF12">
    <property type="entry name" value="MITOCHONDRIAL PHOSPHATE CARRIER PROTEIN"/>
    <property type="match status" value="1"/>
</dbReference>
<dbReference type="InterPro" id="IPR023395">
    <property type="entry name" value="MCP_dom_sf"/>
</dbReference>
<dbReference type="SUPFAM" id="SSF103506">
    <property type="entry name" value="Mitochondrial carrier"/>
    <property type="match status" value="1"/>
</dbReference>
<evidence type="ECO:0000256" key="8">
    <source>
        <dbReference type="ARBA" id="ARBA00023128"/>
    </source>
</evidence>
<evidence type="ECO:0000256" key="11">
    <source>
        <dbReference type="RuleBase" id="RU000488"/>
    </source>
</evidence>
<dbReference type="GO" id="GO:0005743">
    <property type="term" value="C:mitochondrial inner membrane"/>
    <property type="evidence" value="ECO:0007669"/>
    <property type="project" value="UniProtKB-SubCell"/>
</dbReference>
<dbReference type="PANTHER" id="PTHR45671">
    <property type="entry name" value="SOLUTE CARRIER FAMILY 25 (MITOCHONDRIAL CARRIER PHOSPHATE CARRIER), MEMBER 3, LIKE-RELATED-RELATED"/>
    <property type="match status" value="1"/>
</dbReference>
<dbReference type="OrthoDB" id="427452at2759"/>
<evidence type="ECO:0000256" key="6">
    <source>
        <dbReference type="ARBA" id="ARBA00022792"/>
    </source>
</evidence>
<keyword evidence="8" id="KW-0496">Mitochondrion</keyword>
<sequence length="332" mass="35053">MRILSSLTCTLALVGAPEIAHGSAATSAALNSLKSIDYRYFVAGGTCAAFSHGVTCPIDVIKTRIQAEPKVYDKGLVDATLKICKSDGPQVLLAGLGPTVAGYGIEGAMKFGVYEVMKPIFSSLLGGVDNPNVKGVAFLLASIVAGAVAAVLLCPMESTRIRIVTDKDYADKGLLTGLPKLIKEEGLLSTFSGIWAMLAKQVPYTFGKQVSFDVFAGVFYSLIHNYGDNLAFLTDNKKIIVSVCAAFVASLFACIFSQPGDMILTETYRKVEPGKQLSFGQVVSKINSQGGVPAFFTGTGARIVHVGLIITSQLVIYDIVKQLLGLPATGSH</sequence>
<evidence type="ECO:0000256" key="2">
    <source>
        <dbReference type="ARBA" id="ARBA00006375"/>
    </source>
</evidence>
<feature type="signal peptide" evidence="13">
    <location>
        <begin position="1"/>
        <end position="22"/>
    </location>
</feature>
<keyword evidence="3 11" id="KW-0813">Transport</keyword>
<dbReference type="InterPro" id="IPR044677">
    <property type="entry name" value="SLC25A3/Pic2/Mir1-like"/>
</dbReference>
<evidence type="ECO:0000256" key="12">
    <source>
        <dbReference type="SAM" id="Phobius"/>
    </source>
</evidence>
<evidence type="ECO:0000256" key="3">
    <source>
        <dbReference type="ARBA" id="ARBA00022448"/>
    </source>
</evidence>
<comment type="subcellular location">
    <subcellularLocation>
        <location evidence="1">Mitochondrion inner membrane</location>
        <topology evidence="1">Multi-pass membrane protein</topology>
    </subcellularLocation>
</comment>
<evidence type="ECO:0000256" key="1">
    <source>
        <dbReference type="ARBA" id="ARBA00004448"/>
    </source>
</evidence>
<accession>A0A9N8E3L3</accession>
<dbReference type="AlphaFoldDB" id="A0A9N8E3L3"/>
<reference evidence="14" key="1">
    <citation type="submission" date="2020-06" db="EMBL/GenBank/DDBJ databases">
        <authorList>
            <consortium name="Plant Systems Biology data submission"/>
        </authorList>
    </citation>
    <scope>NUCLEOTIDE SEQUENCE</scope>
    <source>
        <strain evidence="14">D6</strain>
    </source>
</reference>